<dbReference type="Proteomes" id="UP000202081">
    <property type="component" value="Segment"/>
</dbReference>
<gene>
    <name evidence="3" type="ORF">P29B0810_024</name>
</gene>
<name>A0A1D8KSV5_9CAUD</name>
<accession>A0A1D8KSV5</accession>
<evidence type="ECO:0000313" key="3">
    <source>
        <dbReference type="EMBL" id="AOV61719.1"/>
    </source>
</evidence>
<proteinExistence type="inferred from homology"/>
<protein>
    <submittedName>
        <fullName evidence="3">Chromophore lyase</fullName>
    </submittedName>
</protein>
<dbReference type="Gene3D" id="2.40.128.590">
    <property type="entry name" value="CpcT/CpeT domain"/>
    <property type="match status" value="1"/>
</dbReference>
<comment type="similarity">
    <text evidence="1">Belongs to the CpcT/CpeT biliprotein lyase family.</text>
</comment>
<dbReference type="InterPro" id="IPR038672">
    <property type="entry name" value="CpcT/CpeT_sf"/>
</dbReference>
<sequence length="174" mass="20485">MNQFLDLLVGTFSNKIQAQSHPTRYAHIWVNHRKISDNRVYGEQAYNYLKNRPYRQFVIEVVAEEEQFRLKNYEIKDAKQFAECKNLENLTDDLLTYREGCDIIMKQTGNSTFTGGTSTCNCYVEWQGVKTYVQNEVILSEEDYQVVDRGLHTETNQRIWGSEWGAFKFKRMGL</sequence>
<keyword evidence="2 3" id="KW-0456">Lyase</keyword>
<organism evidence="3 4">
    <name type="scientific">Synechococcus phage S-WAM2</name>
    <dbReference type="NCBI Taxonomy" id="1815522"/>
    <lineage>
        <taxon>Viruses</taxon>
        <taxon>Duplodnaviria</taxon>
        <taxon>Heunggongvirae</taxon>
        <taxon>Uroviricota</taxon>
        <taxon>Caudoviricetes</taxon>
        <taxon>Pantevenvirales</taxon>
        <taxon>Kyanoviridae</taxon>
        <taxon>Cymopoleiavirus</taxon>
        <taxon>Cymopoleiavirus swam2</taxon>
    </lineage>
</organism>
<dbReference type="InterPro" id="IPR010404">
    <property type="entry name" value="CpcT/CpeT"/>
</dbReference>
<dbReference type="CDD" id="cd16338">
    <property type="entry name" value="CpcT"/>
    <property type="match status" value="1"/>
</dbReference>
<evidence type="ECO:0000256" key="1">
    <source>
        <dbReference type="ARBA" id="ARBA00008206"/>
    </source>
</evidence>
<dbReference type="RefSeq" id="YP_009324187.1">
    <property type="nucleotide sequence ID" value="NC_031935.1"/>
</dbReference>
<dbReference type="OrthoDB" id="14354at10239"/>
<dbReference type="EMBL" id="KU686211">
    <property type="protein sequence ID" value="AOV61719.1"/>
    <property type="molecule type" value="Genomic_DNA"/>
</dbReference>
<evidence type="ECO:0000256" key="2">
    <source>
        <dbReference type="ARBA" id="ARBA00023239"/>
    </source>
</evidence>
<dbReference type="Pfam" id="PF06206">
    <property type="entry name" value="CpeT"/>
    <property type="match status" value="1"/>
</dbReference>
<dbReference type="PANTHER" id="PTHR35137">
    <property type="entry name" value="CHROMOPHORE LYASE CRL, CHLOROPLASTIC"/>
    <property type="match status" value="1"/>
</dbReference>
<dbReference type="GO" id="GO:0016829">
    <property type="term" value="F:lyase activity"/>
    <property type="evidence" value="ECO:0007669"/>
    <property type="project" value="UniProtKB-KW"/>
</dbReference>
<reference evidence="3 4" key="1">
    <citation type="journal article" date="2016" name="Virology">
        <title>The genomic content and context of auxiliary metabolic genes in marine cyanomyoviruses.</title>
        <authorList>
            <person name="Crummett L.T."/>
            <person name="Puxty R.J."/>
            <person name="Weihe C."/>
            <person name="Marston M.F."/>
            <person name="Martiny J.B."/>
        </authorList>
    </citation>
    <scope>NUCLEOTIDE SEQUENCE [LARGE SCALE GENOMIC DNA]</scope>
    <source>
        <strain evidence="3">0810PA29</strain>
    </source>
</reference>
<dbReference type="KEGG" id="vg:30309097"/>
<keyword evidence="4" id="KW-1185">Reference proteome</keyword>
<dbReference type="GeneID" id="30309097"/>
<dbReference type="PANTHER" id="PTHR35137:SF1">
    <property type="entry name" value="CHROMOPHORE LYASE CRL, CHLOROPLASTIC"/>
    <property type="match status" value="1"/>
</dbReference>
<evidence type="ECO:0000313" key="4">
    <source>
        <dbReference type="Proteomes" id="UP000202081"/>
    </source>
</evidence>
<dbReference type="HAMAP" id="MF_01460">
    <property type="entry name" value="Chrphore_lyase_CpxT"/>
    <property type="match status" value="1"/>
</dbReference>